<comment type="similarity">
    <text evidence="1 5">Belongs to the peptidase S8 family.</text>
</comment>
<dbReference type="GO" id="GO:0006508">
    <property type="term" value="P:proteolysis"/>
    <property type="evidence" value="ECO:0007669"/>
    <property type="project" value="UniProtKB-KW"/>
</dbReference>
<protein>
    <submittedName>
        <fullName evidence="10">Serine protease, subtilisin family</fullName>
    </submittedName>
</protein>
<reference evidence="11" key="1">
    <citation type="submission" date="2016-10" db="EMBL/GenBank/DDBJ databases">
        <authorList>
            <person name="Varghese N."/>
            <person name="Submissions S."/>
        </authorList>
    </citation>
    <scope>NUCLEOTIDE SEQUENCE [LARGE SCALE GENOMIC DNA]</scope>
    <source>
        <strain evidence="11">DSM 22127</strain>
    </source>
</reference>
<dbReference type="InterPro" id="IPR000209">
    <property type="entry name" value="Peptidase_S8/S53_dom"/>
</dbReference>
<keyword evidence="2 5" id="KW-0645">Protease</keyword>
<keyword evidence="7" id="KW-1133">Transmembrane helix</keyword>
<dbReference type="InterPro" id="IPR036852">
    <property type="entry name" value="Peptidase_S8/S53_dom_sf"/>
</dbReference>
<feature type="active site" description="Charge relay system" evidence="5">
    <location>
        <position position="109"/>
    </location>
</feature>
<evidence type="ECO:0000256" key="5">
    <source>
        <dbReference type="PROSITE-ProRule" id="PRU01240"/>
    </source>
</evidence>
<dbReference type="RefSeq" id="WP_091731711.1">
    <property type="nucleotide sequence ID" value="NZ_LT629757.1"/>
</dbReference>
<keyword evidence="7" id="KW-0472">Membrane</keyword>
<feature type="compositionally biased region" description="Low complexity" evidence="6">
    <location>
        <begin position="392"/>
        <end position="403"/>
    </location>
</feature>
<accession>A0A1H1WNH3</accession>
<dbReference type="Gene3D" id="3.40.50.200">
    <property type="entry name" value="Peptidase S8/S53 domain"/>
    <property type="match status" value="1"/>
</dbReference>
<keyword evidence="8" id="KW-0732">Signal</keyword>
<evidence type="ECO:0000313" key="11">
    <source>
        <dbReference type="Proteomes" id="UP000198859"/>
    </source>
</evidence>
<dbReference type="PRINTS" id="PR00723">
    <property type="entry name" value="SUBTILISIN"/>
</dbReference>
<feature type="chain" id="PRO_5039112689" evidence="8">
    <location>
        <begin position="28"/>
        <end position="447"/>
    </location>
</feature>
<dbReference type="Pfam" id="PF00082">
    <property type="entry name" value="Peptidase_S8"/>
    <property type="match status" value="1"/>
</dbReference>
<dbReference type="OrthoDB" id="5240330at2"/>
<dbReference type="Proteomes" id="UP000198859">
    <property type="component" value="Chromosome I"/>
</dbReference>
<feature type="compositionally biased region" description="Low complexity" evidence="6">
    <location>
        <begin position="363"/>
        <end position="374"/>
    </location>
</feature>
<dbReference type="EMBL" id="LT629757">
    <property type="protein sequence ID" value="SDS98572.1"/>
    <property type="molecule type" value="Genomic_DNA"/>
</dbReference>
<dbReference type="STRING" id="642780.SAMN04488570_3214"/>
<evidence type="ECO:0000313" key="10">
    <source>
        <dbReference type="EMBL" id="SDS98572.1"/>
    </source>
</evidence>
<feature type="region of interest" description="Disordered" evidence="6">
    <location>
        <begin position="363"/>
        <end position="414"/>
    </location>
</feature>
<keyword evidence="11" id="KW-1185">Reference proteome</keyword>
<feature type="domain" description="Peptidase S8/S53" evidence="9">
    <location>
        <begin position="64"/>
        <end position="334"/>
    </location>
</feature>
<name>A0A1H1WNH3_9ACTN</name>
<keyword evidence="7" id="KW-0812">Transmembrane</keyword>
<dbReference type="GO" id="GO:0004252">
    <property type="term" value="F:serine-type endopeptidase activity"/>
    <property type="evidence" value="ECO:0007669"/>
    <property type="project" value="UniProtKB-UniRule"/>
</dbReference>
<feature type="active site" description="Charge relay system" evidence="5">
    <location>
        <position position="73"/>
    </location>
</feature>
<dbReference type="SUPFAM" id="SSF52743">
    <property type="entry name" value="Subtilisin-like"/>
    <property type="match status" value="1"/>
</dbReference>
<evidence type="ECO:0000259" key="9">
    <source>
        <dbReference type="Pfam" id="PF00082"/>
    </source>
</evidence>
<feature type="transmembrane region" description="Helical" evidence="7">
    <location>
        <begin position="416"/>
        <end position="438"/>
    </location>
</feature>
<organism evidence="10 11">
    <name type="scientific">Nocardioides scoriae</name>
    <dbReference type="NCBI Taxonomy" id="642780"/>
    <lineage>
        <taxon>Bacteria</taxon>
        <taxon>Bacillati</taxon>
        <taxon>Actinomycetota</taxon>
        <taxon>Actinomycetes</taxon>
        <taxon>Propionibacteriales</taxon>
        <taxon>Nocardioidaceae</taxon>
        <taxon>Nocardioides</taxon>
    </lineage>
</organism>
<evidence type="ECO:0000256" key="1">
    <source>
        <dbReference type="ARBA" id="ARBA00011073"/>
    </source>
</evidence>
<dbReference type="PANTHER" id="PTHR43806:SF11">
    <property type="entry name" value="CEREVISIN-RELATED"/>
    <property type="match status" value="1"/>
</dbReference>
<evidence type="ECO:0000256" key="7">
    <source>
        <dbReference type="SAM" id="Phobius"/>
    </source>
</evidence>
<keyword evidence="4 5" id="KW-0720">Serine protease</keyword>
<evidence type="ECO:0000256" key="6">
    <source>
        <dbReference type="SAM" id="MobiDB-lite"/>
    </source>
</evidence>
<dbReference type="PROSITE" id="PS51892">
    <property type="entry name" value="SUBTILASE"/>
    <property type="match status" value="1"/>
</dbReference>
<evidence type="ECO:0000256" key="4">
    <source>
        <dbReference type="ARBA" id="ARBA00022825"/>
    </source>
</evidence>
<feature type="active site" description="Charge relay system" evidence="5">
    <location>
        <position position="284"/>
    </location>
</feature>
<dbReference type="InterPro" id="IPR050131">
    <property type="entry name" value="Peptidase_S8_subtilisin-like"/>
</dbReference>
<evidence type="ECO:0000256" key="8">
    <source>
        <dbReference type="SAM" id="SignalP"/>
    </source>
</evidence>
<keyword evidence="3 5" id="KW-0378">Hydrolase</keyword>
<feature type="signal peptide" evidence="8">
    <location>
        <begin position="1"/>
        <end position="27"/>
    </location>
</feature>
<sequence length="447" mass="44638">MRRSRAAHAAAATVGALLLVGSGAAAASTPGVAATPRAEARTSMPGVWWYDAMSLDDVHDVATGKGVKVAVIDGYLDPEVPDLRGAQISKGTGCRGAATPYLSGDVADHGTAMTTAIVGQGTGNAAGGTGVVGVAPDAQLRFFSFDTDPDQSLVECDAVLIAKQVDKAVAWGADVISMSIGTGGGLEDSIRRAWDAGAVVVAASGAVGEGEKRGEVSFENPAAMPGVVAVAAADSSARVWSQNPESADFADQYLTVAAPGVETQIGGFPEGRGWTSGATRTGTSGATAITAGAFAVLKSRWPEATGNQLIQAVIHHTGRNDTGGLVFDKRSGYGILSLKGTLEVDPTGYPDENPLLKTPSEAAEAYPASSYEAPGDQSGDQSGDQAGEDSGDGTAADAGAAADQEPVSTADDGSSVPVWAVGLGVVVLAALGGGALLLRRRSAGGSA</sequence>
<dbReference type="AlphaFoldDB" id="A0A1H1WNH3"/>
<evidence type="ECO:0000256" key="3">
    <source>
        <dbReference type="ARBA" id="ARBA00022801"/>
    </source>
</evidence>
<evidence type="ECO:0000256" key="2">
    <source>
        <dbReference type="ARBA" id="ARBA00022670"/>
    </source>
</evidence>
<gene>
    <name evidence="10" type="ORF">SAMN04488570_3214</name>
</gene>
<dbReference type="PANTHER" id="PTHR43806">
    <property type="entry name" value="PEPTIDASE S8"/>
    <property type="match status" value="1"/>
</dbReference>
<proteinExistence type="inferred from homology"/>
<dbReference type="InterPro" id="IPR015500">
    <property type="entry name" value="Peptidase_S8_subtilisin-rel"/>
</dbReference>